<organism evidence="6 7">
    <name type="scientific">Salinicola corii</name>
    <dbReference type="NCBI Taxonomy" id="2606937"/>
    <lineage>
        <taxon>Bacteria</taxon>
        <taxon>Pseudomonadati</taxon>
        <taxon>Pseudomonadota</taxon>
        <taxon>Gammaproteobacteria</taxon>
        <taxon>Oceanospirillales</taxon>
        <taxon>Halomonadaceae</taxon>
        <taxon>Salinicola</taxon>
    </lineage>
</organism>
<dbReference type="GO" id="GO:0004553">
    <property type="term" value="F:hydrolase activity, hydrolyzing O-glycosyl compounds"/>
    <property type="evidence" value="ECO:0007669"/>
    <property type="project" value="InterPro"/>
</dbReference>
<evidence type="ECO:0000259" key="5">
    <source>
        <dbReference type="Pfam" id="PF00150"/>
    </source>
</evidence>
<dbReference type="Gene3D" id="3.20.20.80">
    <property type="entry name" value="Glycosidases"/>
    <property type="match status" value="1"/>
</dbReference>
<feature type="chain" id="PRO_5024879554" evidence="4">
    <location>
        <begin position="22"/>
        <end position="339"/>
    </location>
</feature>
<accession>A0A640WFQ4</accession>
<keyword evidence="1 3" id="KW-0378">Hydrolase</keyword>
<gene>
    <name evidence="6" type="ORF">F0A16_06580</name>
</gene>
<dbReference type="AlphaFoldDB" id="A0A640WFQ4"/>
<dbReference type="PANTHER" id="PTHR34142">
    <property type="entry name" value="ENDO-BETA-1,4-GLUCANASE A"/>
    <property type="match status" value="1"/>
</dbReference>
<proteinExistence type="inferred from homology"/>
<feature type="signal peptide" evidence="4">
    <location>
        <begin position="1"/>
        <end position="21"/>
    </location>
</feature>
<comment type="caution">
    <text evidence="6">The sequence shown here is derived from an EMBL/GenBank/DDBJ whole genome shotgun (WGS) entry which is preliminary data.</text>
</comment>
<dbReference type="InterPro" id="IPR001547">
    <property type="entry name" value="Glyco_hydro_5"/>
</dbReference>
<evidence type="ECO:0000256" key="4">
    <source>
        <dbReference type="SAM" id="SignalP"/>
    </source>
</evidence>
<keyword evidence="7" id="KW-1185">Reference proteome</keyword>
<evidence type="ECO:0000313" key="7">
    <source>
        <dbReference type="Proteomes" id="UP000466024"/>
    </source>
</evidence>
<sequence length="339" mass="38258">MFSLRLTVVVVLFFCFVNQVAANDEISIKNEKFFKGDSLWIAEGVTLVGRVSPAEVAKNKKFYAKAREKYGDELLNSIGDYGADLVRFQVSQGGLDPQSPIYEREYVDEIIESIKQTRDAGFNVIISMQWQGPSGSRDEGGLPTYTTRRAWQQIVDDFSDDRGVLLEVFNEPKLHKASPKNWRIWKKSMQGLIDYLREKGAQNVLLVDGLKSAHVLEGAPELDDPLGQTAYAVHPYLDKINQTQKQWDKNFGNFADTHPVMATEFMAYANRGCRNSLPNDTKELLEYLKGKDIGLVLWAFDVGNIKKGSKYTTFDNLSCKKGERKGGAGQMIHEYFTGK</sequence>
<name>A0A640WFQ4_9GAMM</name>
<reference evidence="6 7" key="1">
    <citation type="submission" date="2019-08" db="EMBL/GenBank/DDBJ databases">
        <title>Bioinformatics analysis of the strain L3 and L5.</title>
        <authorList>
            <person name="Li X."/>
        </authorList>
    </citation>
    <scope>NUCLEOTIDE SEQUENCE [LARGE SCALE GENOMIC DNA]</scope>
    <source>
        <strain evidence="6 7">L3</strain>
    </source>
</reference>
<dbReference type="SUPFAM" id="SSF51445">
    <property type="entry name" value="(Trans)glycosidases"/>
    <property type="match status" value="1"/>
</dbReference>
<dbReference type="GO" id="GO:0009251">
    <property type="term" value="P:glucan catabolic process"/>
    <property type="evidence" value="ECO:0007669"/>
    <property type="project" value="TreeGrafter"/>
</dbReference>
<dbReference type="PANTHER" id="PTHR34142:SF1">
    <property type="entry name" value="GLYCOSIDE HYDROLASE FAMILY 5 DOMAIN-CONTAINING PROTEIN"/>
    <property type="match status" value="1"/>
</dbReference>
<dbReference type="Proteomes" id="UP000466024">
    <property type="component" value="Unassembled WGS sequence"/>
</dbReference>
<comment type="similarity">
    <text evidence="3">Belongs to the glycosyl hydrolase 5 (cellulase A) family.</text>
</comment>
<dbReference type="Pfam" id="PF00150">
    <property type="entry name" value="Cellulase"/>
    <property type="match status" value="1"/>
</dbReference>
<evidence type="ECO:0000256" key="2">
    <source>
        <dbReference type="ARBA" id="ARBA00023295"/>
    </source>
</evidence>
<protein>
    <submittedName>
        <fullName evidence="6">Glycoside hydrolase family 5 protein</fullName>
    </submittedName>
</protein>
<dbReference type="RefSeq" id="WP_149434609.1">
    <property type="nucleotide sequence ID" value="NZ_VTPX01000003.1"/>
</dbReference>
<feature type="domain" description="Glycoside hydrolase family 5" evidence="5">
    <location>
        <begin position="72"/>
        <end position="301"/>
    </location>
</feature>
<dbReference type="InterPro" id="IPR017853">
    <property type="entry name" value="GH"/>
</dbReference>
<evidence type="ECO:0000256" key="3">
    <source>
        <dbReference type="RuleBase" id="RU361153"/>
    </source>
</evidence>
<dbReference type="EMBL" id="VTPX01000003">
    <property type="protein sequence ID" value="KAA0019016.1"/>
    <property type="molecule type" value="Genomic_DNA"/>
</dbReference>
<keyword evidence="4" id="KW-0732">Signal</keyword>
<evidence type="ECO:0000313" key="6">
    <source>
        <dbReference type="EMBL" id="KAA0019016.1"/>
    </source>
</evidence>
<keyword evidence="2 3" id="KW-0326">Glycosidase</keyword>
<evidence type="ECO:0000256" key="1">
    <source>
        <dbReference type="ARBA" id="ARBA00022801"/>
    </source>
</evidence>